<proteinExistence type="predicted"/>
<protein>
    <submittedName>
        <fullName evidence="1">Uncharacterized protein</fullName>
    </submittedName>
</protein>
<name>A0A455WEA0_MARNT</name>
<gene>
    <name evidence="1" type="ORF">YBY_16660</name>
</gene>
<reference evidence="1" key="1">
    <citation type="submission" date="2019-03" db="EMBL/GenBank/DDBJ databases">
        <title>Whole genome analysis of nitrate-reducing bacteria Marinobacter hydrocarbonoclasticus YB03.</title>
        <authorList>
            <person name="Azam A.H."/>
            <person name="Yuk S.R."/>
            <person name="Kamarisima K."/>
            <person name="Miyanaga K."/>
            <person name="Tanji Y."/>
        </authorList>
    </citation>
    <scope>NUCLEOTIDE SEQUENCE</scope>
    <source>
        <strain evidence="1">YB03</strain>
    </source>
</reference>
<organism evidence="1">
    <name type="scientific">Marinobacter nauticus</name>
    <name type="common">Marinobacter hydrocarbonoclasticus</name>
    <name type="synonym">Marinobacter aquaeolei</name>
    <dbReference type="NCBI Taxonomy" id="2743"/>
    <lineage>
        <taxon>Bacteria</taxon>
        <taxon>Pseudomonadati</taxon>
        <taxon>Pseudomonadota</taxon>
        <taxon>Gammaproteobacteria</taxon>
        <taxon>Pseudomonadales</taxon>
        <taxon>Marinobacteraceae</taxon>
        <taxon>Marinobacter</taxon>
    </lineage>
</organism>
<accession>A0A455WEA0</accession>
<sequence>MPSYIFTLNITGYEPGTSEISVDANFSDGQSSNDFGMVGAPGDPVTISLGPVTLNGPENAWFTIRSIDSGNTLDVKTIGPYVASEAGFLP</sequence>
<dbReference type="EMBL" id="AP019537">
    <property type="protein sequence ID" value="BBJ03818.1"/>
    <property type="molecule type" value="Genomic_DNA"/>
</dbReference>
<evidence type="ECO:0000313" key="1">
    <source>
        <dbReference type="EMBL" id="BBJ03818.1"/>
    </source>
</evidence>
<dbReference type="AlphaFoldDB" id="A0A455WEA0"/>